<dbReference type="OMA" id="GWITTYY"/>
<name>A0A2C9V1Q0_MANES</name>
<evidence type="ECO:0000313" key="8">
    <source>
        <dbReference type="Proteomes" id="UP000091857"/>
    </source>
</evidence>
<evidence type="ECO:0000256" key="1">
    <source>
        <dbReference type="ARBA" id="ARBA00011079"/>
    </source>
</evidence>
<dbReference type="EMBL" id="CM004397">
    <property type="protein sequence ID" value="OAY38117.1"/>
    <property type="molecule type" value="Genomic_DNA"/>
</dbReference>
<comment type="similarity">
    <text evidence="1">Belongs to the peptidase S28 family.</text>
</comment>
<protein>
    <recommendedName>
        <fullName evidence="9">Lysosomal Pro-X carboxypeptidase</fullName>
    </recommendedName>
</protein>
<dbReference type="OrthoDB" id="2130629at2759"/>
<keyword evidence="2" id="KW-0645">Protease</keyword>
<dbReference type="GO" id="GO:0070008">
    <property type="term" value="F:serine-type exopeptidase activity"/>
    <property type="evidence" value="ECO:0007669"/>
    <property type="project" value="InterPro"/>
</dbReference>
<dbReference type="Gene3D" id="1.20.120.980">
    <property type="entry name" value="Serine carboxypeptidase S28, SKS domain"/>
    <property type="match status" value="1"/>
</dbReference>
<organism evidence="7 8">
    <name type="scientific">Manihot esculenta</name>
    <name type="common">Cassava</name>
    <name type="synonym">Jatropha manihot</name>
    <dbReference type="NCBI Taxonomy" id="3983"/>
    <lineage>
        <taxon>Eukaryota</taxon>
        <taxon>Viridiplantae</taxon>
        <taxon>Streptophyta</taxon>
        <taxon>Embryophyta</taxon>
        <taxon>Tracheophyta</taxon>
        <taxon>Spermatophyta</taxon>
        <taxon>Magnoliopsida</taxon>
        <taxon>eudicotyledons</taxon>
        <taxon>Gunneridae</taxon>
        <taxon>Pentapetalae</taxon>
        <taxon>rosids</taxon>
        <taxon>fabids</taxon>
        <taxon>Malpighiales</taxon>
        <taxon>Euphorbiaceae</taxon>
        <taxon>Crotonoideae</taxon>
        <taxon>Manihoteae</taxon>
        <taxon>Manihot</taxon>
    </lineage>
</organism>
<comment type="caution">
    <text evidence="7">The sequence shown here is derived from an EMBL/GenBank/DDBJ whole genome shotgun (WGS) entry which is preliminary data.</text>
</comment>
<dbReference type="PANTHER" id="PTHR11010">
    <property type="entry name" value="PROTEASE S28 PRO-X CARBOXYPEPTIDASE-RELATED"/>
    <property type="match status" value="1"/>
</dbReference>
<proteinExistence type="inferred from homology"/>
<reference evidence="8" key="1">
    <citation type="journal article" date="2016" name="Nat. Biotechnol.">
        <title>Sequencing wild and cultivated cassava and related species reveals extensive interspecific hybridization and genetic diversity.</title>
        <authorList>
            <person name="Bredeson J.V."/>
            <person name="Lyons J.B."/>
            <person name="Prochnik S.E."/>
            <person name="Wu G.A."/>
            <person name="Ha C.M."/>
            <person name="Edsinger-Gonzales E."/>
            <person name="Grimwood J."/>
            <person name="Schmutz J."/>
            <person name="Rabbi I.Y."/>
            <person name="Egesi C."/>
            <person name="Nauluvula P."/>
            <person name="Lebot V."/>
            <person name="Ndunguru J."/>
            <person name="Mkamilo G."/>
            <person name="Bart R.S."/>
            <person name="Setter T.L."/>
            <person name="Gleadow R.M."/>
            <person name="Kulakow P."/>
            <person name="Ferguson M.E."/>
            <person name="Rounsley S."/>
            <person name="Rokhsar D.S."/>
        </authorList>
    </citation>
    <scope>NUCLEOTIDE SEQUENCE [LARGE SCALE GENOMIC DNA]</scope>
    <source>
        <strain evidence="8">cv. AM560-2</strain>
    </source>
</reference>
<feature type="chain" id="PRO_5012429047" description="Lysosomal Pro-X carboxypeptidase" evidence="6">
    <location>
        <begin position="23"/>
        <end position="502"/>
    </location>
</feature>
<evidence type="ECO:0000256" key="2">
    <source>
        <dbReference type="ARBA" id="ARBA00022670"/>
    </source>
</evidence>
<dbReference type="AlphaFoldDB" id="A0A2C9V1Q0"/>
<dbReference type="InterPro" id="IPR029058">
    <property type="entry name" value="AB_hydrolase_fold"/>
</dbReference>
<evidence type="ECO:0000313" key="7">
    <source>
        <dbReference type="EMBL" id="OAY38117.1"/>
    </source>
</evidence>
<evidence type="ECO:0000256" key="4">
    <source>
        <dbReference type="ARBA" id="ARBA00022801"/>
    </source>
</evidence>
<evidence type="ECO:0000256" key="5">
    <source>
        <dbReference type="ARBA" id="ARBA00023180"/>
    </source>
</evidence>
<dbReference type="Pfam" id="PF05577">
    <property type="entry name" value="Peptidase_S28"/>
    <property type="match status" value="1"/>
</dbReference>
<dbReference type="Gramene" id="Manes.11G154200.1.v8.1">
    <property type="protein sequence ID" value="Manes.11G154200.1.v8.1.CDS"/>
    <property type="gene ID" value="Manes.11G154200.v8.1"/>
</dbReference>
<dbReference type="GO" id="GO:0008239">
    <property type="term" value="F:dipeptidyl-peptidase activity"/>
    <property type="evidence" value="ECO:0000318"/>
    <property type="project" value="GO_Central"/>
</dbReference>
<dbReference type="InterPro" id="IPR008758">
    <property type="entry name" value="Peptidase_S28"/>
</dbReference>
<accession>A0A2C9V1Q0</accession>
<dbReference type="InterPro" id="IPR042269">
    <property type="entry name" value="Ser_carbopepase_S28_SKS"/>
</dbReference>
<evidence type="ECO:0000256" key="6">
    <source>
        <dbReference type="SAM" id="SignalP"/>
    </source>
</evidence>
<gene>
    <name evidence="7" type="ORF">MANES_11G154200v8</name>
</gene>
<dbReference type="Gene3D" id="3.40.50.1820">
    <property type="entry name" value="alpha/beta hydrolase"/>
    <property type="match status" value="1"/>
</dbReference>
<keyword evidence="8" id="KW-1185">Reference proteome</keyword>
<feature type="signal peptide" evidence="6">
    <location>
        <begin position="1"/>
        <end position="22"/>
    </location>
</feature>
<evidence type="ECO:0008006" key="9">
    <source>
        <dbReference type="Google" id="ProtNLM"/>
    </source>
</evidence>
<sequence>MAIASCQLLALLLLLTTTYISAASHPGGLRLGPIRRPLIQKSSLQSTEIPPEYETHYYTQTLDHFNYYPKSYATFQQRYILNFKYWGGANTSSPIFFYAGEEADILGDVLYVNFIADLAARFKGLLLYVEHRYYGESFPFGSNRETYQNGSTLGYLSSEQALADYAQVITDVKKNLSALNSPVIAVGASYGGMLASWFRLKYPHIIIGALASSAPILYFEDITPQHGYHAVASRDFRNTSESCYNTIKQSWSEIDRVAAETNGLVTLGNIFNACTPLNSSQELKDYLTIIYLVSAQYDNPPDYFVENLCKAIDGAPQGTDVLARIAVGLNASIIFGQGSCHYIVEPETVYRQSSWSWQTCTEMVIPRGVDTNETMFEFSPFDLNKFTKACQEVFGITVIPRPGWAPVQYGGRNIKSALENFASNIIFSNGFRDPWSAGGILKDISDTVVAIHTDQGAHCLDVLSPNATSDPAWLLAQRDKEIQVIAFWLAEYYAKLATNTAN</sequence>
<dbReference type="PANTHER" id="PTHR11010:SF78">
    <property type="entry name" value="LYSOSOMAL PRO-X CARBOXYPEPTIDASE"/>
    <property type="match status" value="1"/>
</dbReference>
<dbReference type="Proteomes" id="UP000091857">
    <property type="component" value="Chromosome 11"/>
</dbReference>
<keyword evidence="5" id="KW-0325">Glycoprotein</keyword>
<dbReference type="SUPFAM" id="SSF53474">
    <property type="entry name" value="alpha/beta-Hydrolases"/>
    <property type="match status" value="1"/>
</dbReference>
<keyword evidence="4" id="KW-0378">Hydrolase</keyword>
<dbReference type="GO" id="GO:0006508">
    <property type="term" value="P:proteolysis"/>
    <property type="evidence" value="ECO:0007669"/>
    <property type="project" value="UniProtKB-KW"/>
</dbReference>
<evidence type="ECO:0000256" key="3">
    <source>
        <dbReference type="ARBA" id="ARBA00022729"/>
    </source>
</evidence>
<keyword evidence="3 6" id="KW-0732">Signal</keyword>